<dbReference type="InterPro" id="IPR027417">
    <property type="entry name" value="P-loop_NTPase"/>
</dbReference>
<dbReference type="RefSeq" id="WP_011874361.1">
    <property type="nucleotide sequence ID" value="NZ_BAAAGS010000003.1"/>
</dbReference>
<dbReference type="InterPro" id="IPR042197">
    <property type="entry name" value="Apaf_helical"/>
</dbReference>
<dbReference type="PRINTS" id="PR00364">
    <property type="entry name" value="DISEASERSIST"/>
</dbReference>
<feature type="domain" description="OmpR/PhoB-type" evidence="8">
    <location>
        <begin position="16"/>
        <end position="87"/>
    </location>
</feature>
<evidence type="ECO:0000259" key="7">
    <source>
        <dbReference type="SMART" id="SM00382"/>
    </source>
</evidence>
<evidence type="ECO:0000256" key="2">
    <source>
        <dbReference type="ARBA" id="ARBA00022737"/>
    </source>
</evidence>
<dbReference type="Gene3D" id="1.10.8.430">
    <property type="entry name" value="Helical domain of apoptotic protease-activating factors"/>
    <property type="match status" value="1"/>
</dbReference>
<reference evidence="10 11" key="1">
    <citation type="journal article" date="2019" name="Int. J. Syst. Evol. Microbiol.">
        <title>The Global Catalogue of Microorganisms (GCM) 10K type strain sequencing project: providing services to taxonomists for standard genome sequencing and annotation.</title>
        <authorList>
            <consortium name="The Broad Institute Genomics Platform"/>
            <consortium name="The Broad Institute Genome Sequencing Center for Infectious Disease"/>
            <person name="Wu L."/>
            <person name="Ma J."/>
        </authorList>
    </citation>
    <scope>NUCLEOTIDE SEQUENCE [LARGE SCALE GENOMIC DNA]</scope>
    <source>
        <strain evidence="10 11">JCM 10303</strain>
    </source>
</reference>
<dbReference type="SUPFAM" id="SSF46894">
    <property type="entry name" value="C-terminal effector domain of the bipartite response regulators"/>
    <property type="match status" value="1"/>
</dbReference>
<evidence type="ECO:0000256" key="3">
    <source>
        <dbReference type="ARBA" id="ARBA00023015"/>
    </source>
</evidence>
<dbReference type="InterPro" id="IPR001867">
    <property type="entry name" value="OmpR/PhoB-type_DNA-bd"/>
</dbReference>
<keyword evidence="4" id="KW-0238">DNA-binding</keyword>
<dbReference type="InterPro" id="IPR002182">
    <property type="entry name" value="NB-ARC"/>
</dbReference>
<dbReference type="SMART" id="SM00382">
    <property type="entry name" value="AAA"/>
    <property type="match status" value="1"/>
</dbReference>
<sequence length="573" mass="61913">MMRFRLLGPIEAEDSRGLVPLGGTRQRTLLAALLLDAGRPVDIARLVDAVWPNDPPATVRTQLQICVSGLRRQLRMPIRSNHGGYTLEVDASTIDSVRFEVLIREARQAMSEHRSGSAVKAFRAALDLWRGSALQGAPGLAAEAARLEELRLTATEQMIDAELDLGHHTQVLGELSVLVRENPLHERFHAQLMLALYRSSRQAEALNVFQDLRSVLDHDLGLEPGPAIQALHQRILVRDSTLDLPASGTDGPPHLPGEQPPQPAEPAQVVPLAGRKREVRHVAELLSRGGPPAVVVLTGQPGVGKSAVATGVAHELRGVFPDGVAHLDGEALGDDGEHYPNAVGTLLRQLGMPRAQLPRDAASRYRYLHGKLRSTRALLVFDDVTDESRVRRLVPDSALCSVLITSRDRVWTLPRCEVVELAPLDLDTSLELLSNAIGPDRVAEAPEDARQIALSCAGFPFALHIAASRLRSNPNLTLARSAHECQTKARKIGALAGCNPDVLRAFADGYKAINGTKNVVEPAPNPGPADEVPNARPAEPTAQGTERRRAAPVQRIPENTSPPGRPAHAVQAY</sequence>
<dbReference type="InterPro" id="IPR005158">
    <property type="entry name" value="BTAD"/>
</dbReference>
<comment type="similarity">
    <text evidence="1">Belongs to the AfsR/DnrI/RedD regulatory family.</text>
</comment>
<evidence type="ECO:0008006" key="12">
    <source>
        <dbReference type="Google" id="ProtNLM"/>
    </source>
</evidence>
<dbReference type="InterPro" id="IPR051677">
    <property type="entry name" value="AfsR-DnrI-RedD_regulator"/>
</dbReference>
<evidence type="ECO:0000259" key="8">
    <source>
        <dbReference type="SMART" id="SM00862"/>
    </source>
</evidence>
<feature type="domain" description="AAA+ ATPase" evidence="7">
    <location>
        <begin position="291"/>
        <end position="425"/>
    </location>
</feature>
<gene>
    <name evidence="10" type="ORF">GCM10009533_06190</name>
</gene>
<keyword evidence="5" id="KW-0804">Transcription</keyword>
<evidence type="ECO:0000313" key="11">
    <source>
        <dbReference type="Proteomes" id="UP001500729"/>
    </source>
</evidence>
<dbReference type="PANTHER" id="PTHR35807">
    <property type="entry name" value="TRANSCRIPTIONAL REGULATOR REDD-RELATED"/>
    <property type="match status" value="1"/>
</dbReference>
<dbReference type="InterPro" id="IPR011990">
    <property type="entry name" value="TPR-like_helical_dom_sf"/>
</dbReference>
<feature type="compositionally biased region" description="Pro residues" evidence="6">
    <location>
        <begin position="253"/>
        <end position="264"/>
    </location>
</feature>
<dbReference type="Proteomes" id="UP001500729">
    <property type="component" value="Unassembled WGS sequence"/>
</dbReference>
<dbReference type="Pfam" id="PF00931">
    <property type="entry name" value="NB-ARC"/>
    <property type="match status" value="1"/>
</dbReference>
<dbReference type="EMBL" id="BAAAGS010000003">
    <property type="protein sequence ID" value="GAA0510136.1"/>
    <property type="molecule type" value="Genomic_DNA"/>
</dbReference>
<evidence type="ECO:0000256" key="5">
    <source>
        <dbReference type="ARBA" id="ARBA00023163"/>
    </source>
</evidence>
<keyword evidence="2" id="KW-0677">Repeat</keyword>
<dbReference type="Gene3D" id="1.25.40.10">
    <property type="entry name" value="Tetratricopeptide repeat domain"/>
    <property type="match status" value="1"/>
</dbReference>
<proteinExistence type="inferred from homology"/>
<evidence type="ECO:0000313" key="10">
    <source>
        <dbReference type="EMBL" id="GAA0510136.1"/>
    </source>
</evidence>
<protein>
    <recommendedName>
        <fullName evidence="12">DNA-binding SARP family transcriptional activator</fullName>
    </recommendedName>
</protein>
<feature type="domain" description="Bacterial transcriptional activator" evidence="9">
    <location>
        <begin position="94"/>
        <end position="236"/>
    </location>
</feature>
<keyword evidence="3" id="KW-0805">Transcription regulation</keyword>
<name>A0ABN1C218_SACER</name>
<comment type="caution">
    <text evidence="10">The sequence shown here is derived from an EMBL/GenBank/DDBJ whole genome shotgun (WGS) entry which is preliminary data.</text>
</comment>
<organism evidence="10 11">
    <name type="scientific">Saccharopolyspora erythraea</name>
    <name type="common">Streptomyces erythraeus</name>
    <dbReference type="NCBI Taxonomy" id="1836"/>
    <lineage>
        <taxon>Bacteria</taxon>
        <taxon>Bacillati</taxon>
        <taxon>Actinomycetota</taxon>
        <taxon>Actinomycetes</taxon>
        <taxon>Pseudonocardiales</taxon>
        <taxon>Pseudonocardiaceae</taxon>
        <taxon>Saccharopolyspora</taxon>
    </lineage>
</organism>
<dbReference type="SMART" id="SM01043">
    <property type="entry name" value="BTAD"/>
    <property type="match status" value="1"/>
</dbReference>
<dbReference type="Gene3D" id="3.40.50.300">
    <property type="entry name" value="P-loop containing nucleotide triphosphate hydrolases"/>
    <property type="match status" value="1"/>
</dbReference>
<keyword evidence="11" id="KW-1185">Reference proteome</keyword>
<evidence type="ECO:0000256" key="4">
    <source>
        <dbReference type="ARBA" id="ARBA00023125"/>
    </source>
</evidence>
<dbReference type="InterPro" id="IPR003593">
    <property type="entry name" value="AAA+_ATPase"/>
</dbReference>
<dbReference type="PANTHER" id="PTHR35807:SF1">
    <property type="entry name" value="TRANSCRIPTIONAL REGULATOR REDD"/>
    <property type="match status" value="1"/>
</dbReference>
<dbReference type="InterPro" id="IPR036388">
    <property type="entry name" value="WH-like_DNA-bd_sf"/>
</dbReference>
<dbReference type="Gene3D" id="1.10.10.10">
    <property type="entry name" value="Winged helix-like DNA-binding domain superfamily/Winged helix DNA-binding domain"/>
    <property type="match status" value="1"/>
</dbReference>
<dbReference type="Pfam" id="PF03704">
    <property type="entry name" value="BTAD"/>
    <property type="match status" value="1"/>
</dbReference>
<feature type="region of interest" description="Disordered" evidence="6">
    <location>
        <begin position="242"/>
        <end position="267"/>
    </location>
</feature>
<evidence type="ECO:0000259" key="9">
    <source>
        <dbReference type="SMART" id="SM01043"/>
    </source>
</evidence>
<feature type="region of interest" description="Disordered" evidence="6">
    <location>
        <begin position="517"/>
        <end position="573"/>
    </location>
</feature>
<dbReference type="SUPFAM" id="SSF52540">
    <property type="entry name" value="P-loop containing nucleoside triphosphate hydrolases"/>
    <property type="match status" value="1"/>
</dbReference>
<dbReference type="SMART" id="SM00862">
    <property type="entry name" value="Trans_reg_C"/>
    <property type="match status" value="1"/>
</dbReference>
<dbReference type="CDD" id="cd15831">
    <property type="entry name" value="BTAD"/>
    <property type="match status" value="1"/>
</dbReference>
<dbReference type="SUPFAM" id="SSF48452">
    <property type="entry name" value="TPR-like"/>
    <property type="match status" value="1"/>
</dbReference>
<accession>A0ABN1C218</accession>
<evidence type="ECO:0000256" key="1">
    <source>
        <dbReference type="ARBA" id="ARBA00005820"/>
    </source>
</evidence>
<dbReference type="InterPro" id="IPR016032">
    <property type="entry name" value="Sig_transdc_resp-reg_C-effctor"/>
</dbReference>
<evidence type="ECO:0000256" key="6">
    <source>
        <dbReference type="SAM" id="MobiDB-lite"/>
    </source>
</evidence>